<organism evidence="1">
    <name type="scientific">marine sediment metagenome</name>
    <dbReference type="NCBI Taxonomy" id="412755"/>
    <lineage>
        <taxon>unclassified sequences</taxon>
        <taxon>metagenomes</taxon>
        <taxon>ecological metagenomes</taxon>
    </lineage>
</organism>
<sequence>RYSRLYMITIVPTKHIMPHINGNKYKKESSIATIVVMIYICNKDWLENQDKN</sequence>
<protein>
    <submittedName>
        <fullName evidence="1">Uncharacterized protein</fullName>
    </submittedName>
</protein>
<accession>X1EWX5</accession>
<proteinExistence type="predicted"/>
<name>X1EWX5_9ZZZZ</name>
<evidence type="ECO:0000313" key="1">
    <source>
        <dbReference type="EMBL" id="GAH13113.1"/>
    </source>
</evidence>
<reference evidence="1" key="1">
    <citation type="journal article" date="2014" name="Front. Microbiol.">
        <title>High frequency of phylogenetically diverse reductive dehalogenase-homologous genes in deep subseafloor sedimentary metagenomes.</title>
        <authorList>
            <person name="Kawai M."/>
            <person name="Futagami T."/>
            <person name="Toyoda A."/>
            <person name="Takaki Y."/>
            <person name="Nishi S."/>
            <person name="Hori S."/>
            <person name="Arai W."/>
            <person name="Tsubouchi T."/>
            <person name="Morono Y."/>
            <person name="Uchiyama I."/>
            <person name="Ito T."/>
            <person name="Fujiyama A."/>
            <person name="Inagaki F."/>
            <person name="Takami H."/>
        </authorList>
    </citation>
    <scope>NUCLEOTIDE SEQUENCE</scope>
    <source>
        <strain evidence="1">Expedition CK06-06</strain>
    </source>
</reference>
<gene>
    <name evidence="1" type="ORF">S01H4_64729</name>
</gene>
<feature type="non-terminal residue" evidence="1">
    <location>
        <position position="1"/>
    </location>
</feature>
<dbReference type="AlphaFoldDB" id="X1EWX5"/>
<dbReference type="EMBL" id="BART01039351">
    <property type="protein sequence ID" value="GAH13113.1"/>
    <property type="molecule type" value="Genomic_DNA"/>
</dbReference>
<comment type="caution">
    <text evidence="1">The sequence shown here is derived from an EMBL/GenBank/DDBJ whole genome shotgun (WGS) entry which is preliminary data.</text>
</comment>